<dbReference type="EMBL" id="OA897673">
    <property type="protein sequence ID" value="CAD7285488.1"/>
    <property type="molecule type" value="Genomic_DNA"/>
</dbReference>
<accession>A0A7R9C1E7</accession>
<keyword evidence="3" id="KW-1185">Reference proteome</keyword>
<reference evidence="2" key="1">
    <citation type="submission" date="2020-11" db="EMBL/GenBank/DDBJ databases">
        <authorList>
            <person name="Tran Van P."/>
        </authorList>
    </citation>
    <scope>NUCLEOTIDE SEQUENCE</scope>
</reference>
<feature type="region of interest" description="Disordered" evidence="1">
    <location>
        <begin position="1"/>
        <end position="29"/>
    </location>
</feature>
<dbReference type="AlphaFoldDB" id="A0A7R9C1E7"/>
<dbReference type="EMBL" id="CAJPEX010015636">
    <property type="protein sequence ID" value="CAG0925640.1"/>
    <property type="molecule type" value="Genomic_DNA"/>
</dbReference>
<proteinExistence type="predicted"/>
<organism evidence="2">
    <name type="scientific">Notodromas monacha</name>
    <dbReference type="NCBI Taxonomy" id="399045"/>
    <lineage>
        <taxon>Eukaryota</taxon>
        <taxon>Metazoa</taxon>
        <taxon>Ecdysozoa</taxon>
        <taxon>Arthropoda</taxon>
        <taxon>Crustacea</taxon>
        <taxon>Oligostraca</taxon>
        <taxon>Ostracoda</taxon>
        <taxon>Podocopa</taxon>
        <taxon>Podocopida</taxon>
        <taxon>Cypridocopina</taxon>
        <taxon>Cypridoidea</taxon>
        <taxon>Cyprididae</taxon>
        <taxon>Notodromas</taxon>
    </lineage>
</organism>
<feature type="compositionally biased region" description="Polar residues" evidence="1">
    <location>
        <begin position="1"/>
        <end position="14"/>
    </location>
</feature>
<protein>
    <submittedName>
        <fullName evidence="2">Uncharacterized protein</fullName>
    </submittedName>
</protein>
<gene>
    <name evidence="2" type="ORF">NMOB1V02_LOCUS13090</name>
</gene>
<evidence type="ECO:0000313" key="2">
    <source>
        <dbReference type="EMBL" id="CAD7285488.1"/>
    </source>
</evidence>
<name>A0A7R9C1E7_9CRUS</name>
<sequence length="29" mass="3433">MCSQSPQRLTSYSQFMIRKDQSPCRTPQK</sequence>
<evidence type="ECO:0000313" key="3">
    <source>
        <dbReference type="Proteomes" id="UP000678499"/>
    </source>
</evidence>
<evidence type="ECO:0000256" key="1">
    <source>
        <dbReference type="SAM" id="MobiDB-lite"/>
    </source>
</evidence>
<dbReference type="Proteomes" id="UP000678499">
    <property type="component" value="Unassembled WGS sequence"/>
</dbReference>